<evidence type="ECO:0000313" key="2">
    <source>
        <dbReference type="EMBL" id="GAI97747.1"/>
    </source>
</evidence>
<gene>
    <name evidence="2" type="ORF">S12H4_29479</name>
</gene>
<dbReference type="InterPro" id="IPR006555">
    <property type="entry name" value="ATP-dep_Helicase_C"/>
</dbReference>
<name>X1SXE0_9ZZZZ</name>
<dbReference type="InterPro" id="IPR027417">
    <property type="entry name" value="P-loop_NTPase"/>
</dbReference>
<protein>
    <recommendedName>
        <fullName evidence="1">ATP-dependent helicase C-terminal domain-containing protein</fullName>
    </recommendedName>
</protein>
<dbReference type="GO" id="GO:0003676">
    <property type="term" value="F:nucleic acid binding"/>
    <property type="evidence" value="ECO:0007669"/>
    <property type="project" value="InterPro"/>
</dbReference>
<dbReference type="EMBL" id="BARW01017008">
    <property type="protein sequence ID" value="GAI97747.1"/>
    <property type="molecule type" value="Genomic_DNA"/>
</dbReference>
<organism evidence="2">
    <name type="scientific">marine sediment metagenome</name>
    <dbReference type="NCBI Taxonomy" id="412755"/>
    <lineage>
        <taxon>unclassified sequences</taxon>
        <taxon>metagenomes</taxon>
        <taxon>ecological metagenomes</taxon>
    </lineage>
</organism>
<proteinExistence type="predicted"/>
<comment type="caution">
    <text evidence="2">The sequence shown here is derived from an EMBL/GenBank/DDBJ whole genome shotgun (WGS) entry which is preliminary data.</text>
</comment>
<accession>X1SXE0</accession>
<dbReference type="Gene3D" id="3.40.50.300">
    <property type="entry name" value="P-loop containing nucleotide triphosphate hydrolases"/>
    <property type="match status" value="1"/>
</dbReference>
<feature type="domain" description="ATP-dependent helicase C-terminal" evidence="1">
    <location>
        <begin position="25"/>
        <end position="90"/>
    </location>
</feature>
<dbReference type="GO" id="GO:0004386">
    <property type="term" value="F:helicase activity"/>
    <property type="evidence" value="ECO:0007669"/>
    <property type="project" value="InterPro"/>
</dbReference>
<dbReference type="AlphaFoldDB" id="X1SXE0"/>
<reference evidence="2" key="1">
    <citation type="journal article" date="2014" name="Front. Microbiol.">
        <title>High frequency of phylogenetically diverse reductive dehalogenase-homologous genes in deep subseafloor sedimentary metagenomes.</title>
        <authorList>
            <person name="Kawai M."/>
            <person name="Futagami T."/>
            <person name="Toyoda A."/>
            <person name="Takaki Y."/>
            <person name="Nishi S."/>
            <person name="Hori S."/>
            <person name="Arai W."/>
            <person name="Tsubouchi T."/>
            <person name="Morono Y."/>
            <person name="Uchiyama I."/>
            <person name="Ito T."/>
            <person name="Fujiyama A."/>
            <person name="Inagaki F."/>
            <person name="Takami H."/>
        </authorList>
    </citation>
    <scope>NUCLEOTIDE SEQUENCE</scope>
    <source>
        <strain evidence="2">Expedition CK06-06</strain>
    </source>
</reference>
<sequence>MKNEKDLPNPNESAFTGAAAEVLKKYVLKTAGRAFVLFTSYAMLEEIAGKLSDWLAKNNIELLQQGSNVDRTTLLKCFKAEGNSVLFGTDSF</sequence>
<dbReference type="GO" id="GO:0006139">
    <property type="term" value="P:nucleobase-containing compound metabolic process"/>
    <property type="evidence" value="ECO:0007669"/>
    <property type="project" value="InterPro"/>
</dbReference>
<evidence type="ECO:0000259" key="1">
    <source>
        <dbReference type="Pfam" id="PF13307"/>
    </source>
</evidence>
<dbReference type="GO" id="GO:0016818">
    <property type="term" value="F:hydrolase activity, acting on acid anhydrides, in phosphorus-containing anhydrides"/>
    <property type="evidence" value="ECO:0007669"/>
    <property type="project" value="InterPro"/>
</dbReference>
<dbReference type="Pfam" id="PF13307">
    <property type="entry name" value="Helicase_C_2"/>
    <property type="match status" value="1"/>
</dbReference>
<dbReference type="GO" id="GO:0005524">
    <property type="term" value="F:ATP binding"/>
    <property type="evidence" value="ECO:0007669"/>
    <property type="project" value="InterPro"/>
</dbReference>